<dbReference type="GO" id="GO:0004867">
    <property type="term" value="F:serine-type endopeptidase inhibitor activity"/>
    <property type="evidence" value="ECO:0007669"/>
    <property type="project" value="UniProtKB-KW"/>
</dbReference>
<keyword evidence="5" id="KW-0732">Signal</keyword>
<evidence type="ECO:0000313" key="6">
    <source>
        <dbReference type="EMBL" id="KAK4269877.1"/>
    </source>
</evidence>
<keyword evidence="2" id="KW-0646">Protease inhibitor</keyword>
<dbReference type="PRINTS" id="PR00291">
    <property type="entry name" value="KUNITZINHBTR"/>
</dbReference>
<feature type="chain" id="PRO_5042084765" evidence="5">
    <location>
        <begin position="22"/>
        <end position="201"/>
    </location>
</feature>
<accession>A0AAE1JG18</accession>
<dbReference type="Gene3D" id="2.80.10.50">
    <property type="match status" value="1"/>
</dbReference>
<organism evidence="6 7">
    <name type="scientific">Acacia crassicarpa</name>
    <name type="common">northern wattle</name>
    <dbReference type="NCBI Taxonomy" id="499986"/>
    <lineage>
        <taxon>Eukaryota</taxon>
        <taxon>Viridiplantae</taxon>
        <taxon>Streptophyta</taxon>
        <taxon>Embryophyta</taxon>
        <taxon>Tracheophyta</taxon>
        <taxon>Spermatophyta</taxon>
        <taxon>Magnoliopsida</taxon>
        <taxon>eudicotyledons</taxon>
        <taxon>Gunneridae</taxon>
        <taxon>Pentapetalae</taxon>
        <taxon>rosids</taxon>
        <taxon>fabids</taxon>
        <taxon>Fabales</taxon>
        <taxon>Fabaceae</taxon>
        <taxon>Caesalpinioideae</taxon>
        <taxon>mimosoid clade</taxon>
        <taxon>Acacieae</taxon>
        <taxon>Acacia</taxon>
    </lineage>
</organism>
<proteinExistence type="inferred from homology"/>
<reference evidence="6" key="1">
    <citation type="submission" date="2023-10" db="EMBL/GenBank/DDBJ databases">
        <title>Chromosome-level genome of the transformable northern wattle, Acacia crassicarpa.</title>
        <authorList>
            <person name="Massaro I."/>
            <person name="Sinha N.R."/>
            <person name="Poethig S."/>
            <person name="Leichty A.R."/>
        </authorList>
    </citation>
    <scope>NUCLEOTIDE SEQUENCE</scope>
    <source>
        <strain evidence="6">Acra3RX</strain>
        <tissue evidence="6">Leaf</tissue>
    </source>
</reference>
<gene>
    <name evidence="6" type="ORF">QN277_022975</name>
</gene>
<evidence type="ECO:0000256" key="1">
    <source>
        <dbReference type="ARBA" id="ARBA00005440"/>
    </source>
</evidence>
<dbReference type="SUPFAM" id="SSF50386">
    <property type="entry name" value="STI-like"/>
    <property type="match status" value="1"/>
</dbReference>
<evidence type="ECO:0000313" key="7">
    <source>
        <dbReference type="Proteomes" id="UP001293593"/>
    </source>
</evidence>
<dbReference type="SMART" id="SM00452">
    <property type="entry name" value="STI"/>
    <property type="match status" value="1"/>
</dbReference>
<dbReference type="Pfam" id="PF00197">
    <property type="entry name" value="Kunitz_legume"/>
    <property type="match status" value="1"/>
</dbReference>
<protein>
    <submittedName>
        <fullName evidence="6">Uncharacterized protein</fullName>
    </submittedName>
</protein>
<evidence type="ECO:0000256" key="2">
    <source>
        <dbReference type="ARBA" id="ARBA00022690"/>
    </source>
</evidence>
<evidence type="ECO:0000256" key="4">
    <source>
        <dbReference type="ARBA" id="ARBA00023157"/>
    </source>
</evidence>
<evidence type="ECO:0000256" key="3">
    <source>
        <dbReference type="ARBA" id="ARBA00022900"/>
    </source>
</evidence>
<comment type="caution">
    <text evidence="6">The sequence shown here is derived from an EMBL/GenBank/DDBJ whole genome shotgun (WGS) entry which is preliminary data.</text>
</comment>
<comment type="similarity">
    <text evidence="1">Belongs to the protease inhibitor I3 (leguminous Kunitz-type inhibitor) family.</text>
</comment>
<name>A0AAE1JG18_9FABA</name>
<sequence length="201" mass="21676">MKPSSCALFFLFAFIASSAKAQVVLDAAGDFVTNGGTYYILPYIWALGGGLGLAATGNETSPLSVVQSAFEVDNGLPWRIACPLRILHVPTNSSLEFLSVEGKVPESVPLPSRWSFVEGENGNKTVKISGFENPMTGWFKIQQVNGWAYKIVFCPVNGDPCGDLGISKDDKGNRLLVINDDDPLNVVFLKAESKSEKVSQV</sequence>
<keyword evidence="7" id="KW-1185">Reference proteome</keyword>
<keyword evidence="3" id="KW-0722">Serine protease inhibitor</keyword>
<dbReference type="Proteomes" id="UP001293593">
    <property type="component" value="Unassembled WGS sequence"/>
</dbReference>
<dbReference type="InterPro" id="IPR011065">
    <property type="entry name" value="Kunitz_inhibitor_STI-like_sf"/>
</dbReference>
<dbReference type="InterPro" id="IPR002160">
    <property type="entry name" value="Prot_inh_Kunz-lg"/>
</dbReference>
<keyword evidence="4" id="KW-1015">Disulfide bond</keyword>
<dbReference type="EMBL" id="JAWXYG010000006">
    <property type="protein sequence ID" value="KAK4269877.1"/>
    <property type="molecule type" value="Genomic_DNA"/>
</dbReference>
<dbReference type="PANTHER" id="PTHR33107">
    <property type="entry name" value="KUNITZ TRYPSIN INHIBITOR 2"/>
    <property type="match status" value="1"/>
</dbReference>
<dbReference type="AlphaFoldDB" id="A0AAE1JG18"/>
<dbReference type="PANTHER" id="PTHR33107:SF81">
    <property type="entry name" value="TRYPSIN INHIBITOR A"/>
    <property type="match status" value="1"/>
</dbReference>
<feature type="signal peptide" evidence="5">
    <location>
        <begin position="1"/>
        <end position="21"/>
    </location>
</feature>
<evidence type="ECO:0000256" key="5">
    <source>
        <dbReference type="SAM" id="SignalP"/>
    </source>
</evidence>